<dbReference type="Proteomes" id="UP000299102">
    <property type="component" value="Unassembled WGS sequence"/>
</dbReference>
<keyword evidence="2" id="KW-1185">Reference proteome</keyword>
<protein>
    <submittedName>
        <fullName evidence="1">Uncharacterized protein</fullName>
    </submittedName>
</protein>
<proteinExistence type="predicted"/>
<comment type="caution">
    <text evidence="1">The sequence shown here is derived from an EMBL/GenBank/DDBJ whole genome shotgun (WGS) entry which is preliminary data.</text>
</comment>
<name>A0A4C1U733_EUMVA</name>
<dbReference type="AlphaFoldDB" id="A0A4C1U733"/>
<accession>A0A4C1U733</accession>
<gene>
    <name evidence="1" type="ORF">EVAR_94108_1</name>
</gene>
<sequence length="102" mass="11743">MQLEAYTFGVITAMRTSVTNASLLRLISSTINFPPERADFDRLRTKPRRRRAGGRRQRQIAVAVRHSTWGDLDLTNAFDGVRFTRYRRPRPPGPNGRSWDNA</sequence>
<evidence type="ECO:0000313" key="1">
    <source>
        <dbReference type="EMBL" id="GBP22070.1"/>
    </source>
</evidence>
<organism evidence="1 2">
    <name type="scientific">Eumeta variegata</name>
    <name type="common">Bagworm moth</name>
    <name type="synonym">Eumeta japonica</name>
    <dbReference type="NCBI Taxonomy" id="151549"/>
    <lineage>
        <taxon>Eukaryota</taxon>
        <taxon>Metazoa</taxon>
        <taxon>Ecdysozoa</taxon>
        <taxon>Arthropoda</taxon>
        <taxon>Hexapoda</taxon>
        <taxon>Insecta</taxon>
        <taxon>Pterygota</taxon>
        <taxon>Neoptera</taxon>
        <taxon>Endopterygota</taxon>
        <taxon>Lepidoptera</taxon>
        <taxon>Glossata</taxon>
        <taxon>Ditrysia</taxon>
        <taxon>Tineoidea</taxon>
        <taxon>Psychidae</taxon>
        <taxon>Oiketicinae</taxon>
        <taxon>Eumeta</taxon>
    </lineage>
</organism>
<dbReference type="EMBL" id="BGZK01000136">
    <property type="protein sequence ID" value="GBP22070.1"/>
    <property type="molecule type" value="Genomic_DNA"/>
</dbReference>
<reference evidence="1 2" key="1">
    <citation type="journal article" date="2019" name="Commun. Biol.">
        <title>The bagworm genome reveals a unique fibroin gene that provides high tensile strength.</title>
        <authorList>
            <person name="Kono N."/>
            <person name="Nakamura H."/>
            <person name="Ohtoshi R."/>
            <person name="Tomita M."/>
            <person name="Numata K."/>
            <person name="Arakawa K."/>
        </authorList>
    </citation>
    <scope>NUCLEOTIDE SEQUENCE [LARGE SCALE GENOMIC DNA]</scope>
</reference>
<evidence type="ECO:0000313" key="2">
    <source>
        <dbReference type="Proteomes" id="UP000299102"/>
    </source>
</evidence>